<dbReference type="AlphaFoldDB" id="A0A6M2E6X1"/>
<evidence type="ECO:0000313" key="1">
    <source>
        <dbReference type="EMBL" id="NUU80827.1"/>
    </source>
</evidence>
<proteinExistence type="predicted"/>
<name>A0A6M2E6X1_9ROSI</name>
<dbReference type="EMBL" id="GILB01000494">
    <property type="protein sequence ID" value="NUU80827.1"/>
    <property type="molecule type" value="Transcribed_RNA"/>
</dbReference>
<reference evidence="1" key="1">
    <citation type="submission" date="2020-03" db="EMBL/GenBank/DDBJ databases">
        <authorList>
            <person name="Zhang R."/>
        </authorList>
    </citation>
    <scope>NUCLEOTIDE SEQUENCE</scope>
</reference>
<protein>
    <submittedName>
        <fullName evidence="1">Uncharacterized protein</fullName>
    </submittedName>
</protein>
<accession>A0A6M2E6X1</accession>
<sequence length="106" mass="11931">MVWVFFKTLAQSSSLSFPKNGYFLPVSGLRAFHPSTSILCVNPSRLRPFVSSSSIHLGKVSEAMFSNPKMNFHGLNFKRSFPLYNYITRSGAGEDPSPARLLRFRV</sequence>
<organism evidence="1">
    <name type="scientific">Populus davidiana</name>
    <dbReference type="NCBI Taxonomy" id="266767"/>
    <lineage>
        <taxon>Eukaryota</taxon>
        <taxon>Viridiplantae</taxon>
        <taxon>Streptophyta</taxon>
        <taxon>Embryophyta</taxon>
        <taxon>Tracheophyta</taxon>
        <taxon>Spermatophyta</taxon>
        <taxon>Magnoliopsida</taxon>
        <taxon>eudicotyledons</taxon>
        <taxon>Gunneridae</taxon>
        <taxon>Pentapetalae</taxon>
        <taxon>rosids</taxon>
        <taxon>fabids</taxon>
        <taxon>Malpighiales</taxon>
        <taxon>Salicaceae</taxon>
        <taxon>Saliceae</taxon>
        <taxon>Populus</taxon>
    </lineage>
</organism>